<name>A0A5A5RNG3_MICAE</name>
<gene>
    <name evidence="1" type="ORF">MiTe_01457</name>
</gene>
<sequence length="45" mass="5045">MTLKLIVFEEKMQVIAVQSIDRGSCGLGYEAKVLGWESGEIVRIF</sequence>
<comment type="caution">
    <text evidence="1">The sequence shown here is derived from an EMBL/GenBank/DDBJ whole genome shotgun (WGS) entry which is preliminary data.</text>
</comment>
<accession>A0A5A5RNG3</accession>
<organism evidence="1 2">
    <name type="scientific">Microcystis aeruginosa NIES-2520</name>
    <dbReference type="NCBI Taxonomy" id="2303982"/>
    <lineage>
        <taxon>Bacteria</taxon>
        <taxon>Bacillati</taxon>
        <taxon>Cyanobacteriota</taxon>
        <taxon>Cyanophyceae</taxon>
        <taxon>Oscillatoriophycideae</taxon>
        <taxon>Chroococcales</taxon>
        <taxon>Microcystaceae</taxon>
        <taxon>Microcystis</taxon>
    </lineage>
</organism>
<reference evidence="1 2" key="1">
    <citation type="submission" date="2018-09" db="EMBL/GenBank/DDBJ databases">
        <title>Evolutionary history of phycoerythrin pigmentation in the water bloom-forming cyanobacterium Microcystis aeruginosa.</title>
        <authorList>
            <person name="Tanabe Y."/>
            <person name="Tanabe Y."/>
            <person name="Yamaguchi H."/>
        </authorList>
    </citation>
    <scope>NUCLEOTIDE SEQUENCE [LARGE SCALE GENOMIC DNA]</scope>
    <source>
        <strain evidence="1 2">NIES-2520</strain>
    </source>
</reference>
<protein>
    <submittedName>
        <fullName evidence="1">Uncharacterized protein</fullName>
    </submittedName>
</protein>
<evidence type="ECO:0000313" key="2">
    <source>
        <dbReference type="Proteomes" id="UP000324917"/>
    </source>
</evidence>
<dbReference type="EMBL" id="BHVP01000019">
    <property type="protein sequence ID" value="GCA74631.1"/>
    <property type="molecule type" value="Genomic_DNA"/>
</dbReference>
<evidence type="ECO:0000313" key="1">
    <source>
        <dbReference type="EMBL" id="GCA74631.1"/>
    </source>
</evidence>
<proteinExistence type="predicted"/>
<dbReference type="AlphaFoldDB" id="A0A5A5RNG3"/>
<dbReference type="Proteomes" id="UP000324917">
    <property type="component" value="Unassembled WGS sequence"/>
</dbReference>